<evidence type="ECO:0000313" key="2">
    <source>
        <dbReference type="EMBL" id="KAF0647364.1"/>
    </source>
</evidence>
<dbReference type="EMBL" id="ASYR01000037">
    <property type="protein sequence ID" value="KAF0647364.1"/>
    <property type="molecule type" value="Genomic_DNA"/>
</dbReference>
<evidence type="ECO:0000256" key="1">
    <source>
        <dbReference type="SAM" id="MobiDB-lite"/>
    </source>
</evidence>
<dbReference type="Pfam" id="PF04343">
    <property type="entry name" value="DUF488"/>
    <property type="match status" value="1"/>
</dbReference>
<protein>
    <recommendedName>
        <fullName evidence="6">DUF488 domain-containing protein</fullName>
    </recommendedName>
</protein>
<keyword evidence="5" id="KW-1185">Reference proteome</keyword>
<accession>A0A1Y2NRD8</accession>
<gene>
    <name evidence="3" type="ORF">BG846_04292</name>
    <name evidence="2" type="ORF">K701_23880</name>
</gene>
<organism evidence="3 4">
    <name type="scientific">Streptomyces fradiae ATCC 10745 = DSM 40063</name>
    <dbReference type="NCBI Taxonomy" id="1319510"/>
    <lineage>
        <taxon>Bacteria</taxon>
        <taxon>Bacillati</taxon>
        <taxon>Actinomycetota</taxon>
        <taxon>Actinomycetes</taxon>
        <taxon>Kitasatosporales</taxon>
        <taxon>Streptomycetaceae</taxon>
        <taxon>Streptomyces</taxon>
    </lineage>
</organism>
<evidence type="ECO:0008006" key="6">
    <source>
        <dbReference type="Google" id="ProtNLM"/>
    </source>
</evidence>
<sequence length="215" mass="23155">MDARLVTFGHGTAPRERIVELLRGADVRTLVDVRTAPGSRRDPEVARGRLSEWLPQSGVAYRWEPDLGGFRKPPAGSPDVVWRNTSFRGYAAHTRTPAFVAAMDRLLGEAEAEAEDGDGDGDGDGGAGGAGAGRTAVMCGETVWWRCHRRLIADFAVLARGVPTAHLMHDGRLTPHTPTPGVRLRDDGLLVYDDIAAADRKAATRTAPTRKGPTR</sequence>
<dbReference type="AlphaFoldDB" id="A0A1Y2NRD8"/>
<feature type="region of interest" description="Disordered" evidence="1">
    <location>
        <begin position="111"/>
        <end position="132"/>
    </location>
</feature>
<dbReference type="PIRSF" id="PIRSF024492">
    <property type="entry name" value="UCP024492"/>
    <property type="match status" value="1"/>
</dbReference>
<name>A0A1Y2NRD8_STRFR</name>
<dbReference type="EMBL" id="MIFZ01000296">
    <property type="protein sequence ID" value="OSY50054.1"/>
    <property type="molecule type" value="Genomic_DNA"/>
</dbReference>
<dbReference type="Proteomes" id="UP000731519">
    <property type="component" value="Unassembled WGS sequence"/>
</dbReference>
<dbReference type="RefSeq" id="WP_051840100.1">
    <property type="nucleotide sequence ID" value="NZ_ASYR01000037.1"/>
</dbReference>
<reference evidence="3 4" key="2">
    <citation type="submission" date="2016-09" db="EMBL/GenBank/DDBJ databases">
        <title>Streptomyces fradiae DSM40063, a candidate organism with high potential of specific P450 cytochromes.</title>
        <authorList>
            <person name="Grumaz C."/>
            <person name="Vainshtein Y."/>
            <person name="Kirstahler P."/>
            <person name="Sohn K."/>
        </authorList>
    </citation>
    <scope>NUCLEOTIDE SEQUENCE [LARGE SCALE GENOMIC DNA]</scope>
    <source>
        <strain evidence="3 4">DSM 40063</strain>
    </source>
</reference>
<proteinExistence type="predicted"/>
<comment type="caution">
    <text evidence="3">The sequence shown here is derived from an EMBL/GenBank/DDBJ whole genome shotgun (WGS) entry which is preliminary data.</text>
</comment>
<feature type="compositionally biased region" description="Acidic residues" evidence="1">
    <location>
        <begin position="111"/>
        <end position="123"/>
    </location>
</feature>
<evidence type="ECO:0000313" key="4">
    <source>
        <dbReference type="Proteomes" id="UP000194318"/>
    </source>
</evidence>
<dbReference type="InterPro" id="IPR007438">
    <property type="entry name" value="DUF488"/>
</dbReference>
<reference evidence="2 5" key="1">
    <citation type="submission" date="2013-05" db="EMBL/GenBank/DDBJ databases">
        <title>Genome Sequence of Streptomyces fradiae.</title>
        <authorList>
            <person name="Kirby R."/>
        </authorList>
    </citation>
    <scope>NUCLEOTIDE SEQUENCE [LARGE SCALE GENOMIC DNA]</scope>
    <source>
        <strain evidence="2 5">ATCC 10745</strain>
    </source>
</reference>
<dbReference type="PANTHER" id="PTHR39337:SF1">
    <property type="entry name" value="BLR5642 PROTEIN"/>
    <property type="match status" value="1"/>
</dbReference>
<dbReference type="Proteomes" id="UP000194318">
    <property type="component" value="Unassembled WGS sequence"/>
</dbReference>
<evidence type="ECO:0000313" key="5">
    <source>
        <dbReference type="Proteomes" id="UP000731519"/>
    </source>
</evidence>
<dbReference type="InterPro" id="IPR014519">
    <property type="entry name" value="UCP024492"/>
</dbReference>
<dbReference type="PANTHER" id="PTHR39337">
    <property type="entry name" value="BLR5642 PROTEIN"/>
    <property type="match status" value="1"/>
</dbReference>
<evidence type="ECO:0000313" key="3">
    <source>
        <dbReference type="EMBL" id="OSY50054.1"/>
    </source>
</evidence>
<dbReference type="GeneID" id="91406654"/>